<feature type="domain" description="DUF11" evidence="4">
    <location>
        <begin position="23"/>
        <end position="134"/>
    </location>
</feature>
<feature type="signal peptide" evidence="3">
    <location>
        <begin position="1"/>
        <end position="21"/>
    </location>
</feature>
<keyword evidence="3" id="KW-0732">Signal</keyword>
<dbReference type="InterPro" id="IPR051172">
    <property type="entry name" value="Chlamydia_OmcB"/>
</dbReference>
<reference evidence="5 6" key="1">
    <citation type="submission" date="2020-05" db="EMBL/GenBank/DDBJ databases">
        <title>The draft genome sequence of Maribacter arenosus CAU 1321.</title>
        <authorList>
            <person name="Mu L."/>
        </authorList>
    </citation>
    <scope>NUCLEOTIDE SEQUENCE [LARGE SCALE GENOMIC DNA]</scope>
    <source>
        <strain evidence="5 6">CAU 1321</strain>
    </source>
</reference>
<evidence type="ECO:0000256" key="2">
    <source>
        <dbReference type="SAM" id="MobiDB-lite"/>
    </source>
</evidence>
<dbReference type="InterPro" id="IPR001434">
    <property type="entry name" value="OmcB-like_DUF11"/>
</dbReference>
<evidence type="ECO:0000256" key="3">
    <source>
        <dbReference type="SAM" id="SignalP"/>
    </source>
</evidence>
<dbReference type="PANTHER" id="PTHR34819">
    <property type="entry name" value="LARGE CYSTEINE-RICH PERIPLASMIC PROTEIN OMCB"/>
    <property type="match status" value="1"/>
</dbReference>
<keyword evidence="6" id="KW-1185">Reference proteome</keyword>
<dbReference type="EMBL" id="JABTCG010000010">
    <property type="protein sequence ID" value="MBD0852559.1"/>
    <property type="molecule type" value="Genomic_DNA"/>
</dbReference>
<proteinExistence type="predicted"/>
<dbReference type="Pfam" id="PF01345">
    <property type="entry name" value="DUF11"/>
    <property type="match status" value="1"/>
</dbReference>
<dbReference type="PANTHER" id="PTHR34819:SF3">
    <property type="entry name" value="CELL SURFACE PROTEIN"/>
    <property type="match status" value="1"/>
</dbReference>
<dbReference type="InterPro" id="IPR013783">
    <property type="entry name" value="Ig-like_fold"/>
</dbReference>
<feature type="compositionally biased region" description="Acidic residues" evidence="2">
    <location>
        <begin position="136"/>
        <end position="153"/>
    </location>
</feature>
<feature type="chain" id="PRO_5045164626" evidence="3">
    <location>
        <begin position="22"/>
        <end position="511"/>
    </location>
</feature>
<dbReference type="NCBIfam" id="TIGR01451">
    <property type="entry name" value="B_ant_repeat"/>
    <property type="match status" value="1"/>
</dbReference>
<dbReference type="Gene3D" id="2.60.40.10">
    <property type="entry name" value="Immunoglobulins"/>
    <property type="match status" value="1"/>
</dbReference>
<evidence type="ECO:0000313" key="6">
    <source>
        <dbReference type="Proteomes" id="UP000598350"/>
    </source>
</evidence>
<evidence type="ECO:0000259" key="4">
    <source>
        <dbReference type="Pfam" id="PF01345"/>
    </source>
</evidence>
<feature type="coiled-coil region" evidence="1">
    <location>
        <begin position="441"/>
        <end position="491"/>
    </location>
</feature>
<accession>A0ABR7VFZ3</accession>
<gene>
    <name evidence="5" type="ORF">HPE63_17920</name>
</gene>
<organism evidence="5 6">
    <name type="scientific">Maribacter arenosus</name>
    <dbReference type="NCBI Taxonomy" id="1854708"/>
    <lineage>
        <taxon>Bacteria</taxon>
        <taxon>Pseudomonadati</taxon>
        <taxon>Bacteroidota</taxon>
        <taxon>Flavobacteriia</taxon>
        <taxon>Flavobacteriales</taxon>
        <taxon>Flavobacteriaceae</taxon>
        <taxon>Maribacter</taxon>
    </lineage>
</organism>
<evidence type="ECO:0000256" key="1">
    <source>
        <dbReference type="SAM" id="Coils"/>
    </source>
</evidence>
<dbReference type="InterPro" id="IPR047589">
    <property type="entry name" value="DUF11_rpt"/>
</dbReference>
<dbReference type="RefSeq" id="WP_188315682.1">
    <property type="nucleotide sequence ID" value="NZ_JABTCG010000010.1"/>
</dbReference>
<name>A0ABR7VFZ3_9FLAO</name>
<sequence length="511" mass="55499">MKKLGHFLCCLLWSIGVISQSADLSLDLSVDDNLVDIGQTVTFTIIVTNDGPDMATGVQVMDRLPSGYDFEGANTAAGNYNEISGVWNIGALGDGAIAILTISAAVKASGDHTNLAEVISSNLLDYDSVPNNGVDTDGDGNVTDDPDDEDDGDGQSVIVGSGSGTSSASGECLAPVDAESSMPANPVDEINGVFKFDYKIEALLDFQMSDMDGFSPEYSRGNPTQLKLEYYVNSADGSMLFPGGPFGFFKTNFRYSDRFGRVDGAIWLANGQMVVYGYDAEEDRNVAVTRESIQTAEGKWGSDYLNMMQFFSSSEALAEHADPLPTHVQWDGMVQGYKGKLIEGPTGIENTWNIYFDSTPTPIKTSCIMMGFMVGVLKDAREAKCNRLVVYNRVNIGGEGSGDVMETELLSIKPMGITFDGAGYNPLTIGGDYGTAAFAKMDELEARLRSIDIRRQTVEREKKRCMNARCIDVKNAQLEDLRKEKSQVICEQMVAMGMEDSFAECMRNEGY</sequence>
<evidence type="ECO:0000313" key="5">
    <source>
        <dbReference type="EMBL" id="MBD0852559.1"/>
    </source>
</evidence>
<keyword evidence="1" id="KW-0175">Coiled coil</keyword>
<comment type="caution">
    <text evidence="5">The sequence shown here is derived from an EMBL/GenBank/DDBJ whole genome shotgun (WGS) entry which is preliminary data.</text>
</comment>
<dbReference type="Proteomes" id="UP000598350">
    <property type="component" value="Unassembled WGS sequence"/>
</dbReference>
<feature type="compositionally biased region" description="Low complexity" evidence="2">
    <location>
        <begin position="154"/>
        <end position="170"/>
    </location>
</feature>
<protein>
    <submittedName>
        <fullName evidence="5">DUF11 domain-containing protein</fullName>
    </submittedName>
</protein>
<feature type="region of interest" description="Disordered" evidence="2">
    <location>
        <begin position="129"/>
        <end position="172"/>
    </location>
</feature>